<name>A0A1A6HNB0_NEOLE</name>
<feature type="region of interest" description="Disordered" evidence="1">
    <location>
        <begin position="454"/>
        <end position="473"/>
    </location>
</feature>
<proteinExistence type="predicted"/>
<feature type="compositionally biased region" description="Basic and acidic residues" evidence="1">
    <location>
        <begin position="324"/>
        <end position="396"/>
    </location>
</feature>
<dbReference type="PANTHER" id="PTHR10398:SF2">
    <property type="entry name" value="AFADIN"/>
    <property type="match status" value="1"/>
</dbReference>
<feature type="compositionally biased region" description="Pro residues" evidence="1">
    <location>
        <begin position="93"/>
        <end position="102"/>
    </location>
</feature>
<feature type="compositionally biased region" description="Pro residues" evidence="1">
    <location>
        <begin position="413"/>
        <end position="428"/>
    </location>
</feature>
<feature type="region of interest" description="Disordered" evidence="1">
    <location>
        <begin position="296"/>
        <end position="438"/>
    </location>
</feature>
<feature type="compositionally biased region" description="Polar residues" evidence="1">
    <location>
        <begin position="501"/>
        <end position="518"/>
    </location>
</feature>
<sequence>RVTRSQEELREEVYQLERHRVEAGLDRKCDSDMWINQSSSVDSSTSSQEHLNHSSKSVTPASTLTKSGPGRWKTPAAVVPTPVAVSQPIRTDLPPPPPPPPVHYTSDFDGIPVDLPLPPPPANQVGPQSAQVAAAERKKREEHQRWYEKEKARLEEERERKRREQERKLGQMRTQSLNPASFSPLATQAKPEKPSTLQRPQETVIRELQPQQQPRTIERRDLQYITISKEELSSGDSLSPDPWKRDAREKLEKQQQMHIVDMLSKEIHELQNKVDRTAEESDRLRKLMLEWQFQKRLQESKQKDEDDEEEEDDDVDTMLIMQRLEAERRARLQDEERRRQQQLEEMRKREAEDRVRQEEDRRHQEEERRRQEEGYYSRLEAERRRQHDEAARRLLEPEEPGLSRPPLPRDYEPPSPSPAPSAPPPPPQRNASYLKTQVLSPDSLFTAKFVAYDDEEEEDCGPAGQDKYPSTRKSLGHLPIAALKPQQSPCQPRPASDGIFLSNSFQPPLAKANSTANKAGQPPPPPGKPSFYRPGHWKAKMQTHLALLEPLKT</sequence>
<dbReference type="PANTHER" id="PTHR10398">
    <property type="entry name" value="AFADIN"/>
    <property type="match status" value="1"/>
</dbReference>
<keyword evidence="3" id="KW-1185">Reference proteome</keyword>
<evidence type="ECO:0000313" key="3">
    <source>
        <dbReference type="Proteomes" id="UP000092124"/>
    </source>
</evidence>
<dbReference type="GO" id="GO:0050839">
    <property type="term" value="F:cell adhesion molecule binding"/>
    <property type="evidence" value="ECO:0007669"/>
    <property type="project" value="TreeGrafter"/>
</dbReference>
<comment type="caution">
    <text evidence="2">The sequence shown here is derived from an EMBL/GenBank/DDBJ whole genome shotgun (WGS) entry which is preliminary data.</text>
</comment>
<organism evidence="2 3">
    <name type="scientific">Neotoma lepida</name>
    <name type="common">Desert woodrat</name>
    <dbReference type="NCBI Taxonomy" id="56216"/>
    <lineage>
        <taxon>Eukaryota</taxon>
        <taxon>Metazoa</taxon>
        <taxon>Chordata</taxon>
        <taxon>Craniata</taxon>
        <taxon>Vertebrata</taxon>
        <taxon>Euteleostomi</taxon>
        <taxon>Mammalia</taxon>
        <taxon>Eutheria</taxon>
        <taxon>Euarchontoglires</taxon>
        <taxon>Glires</taxon>
        <taxon>Rodentia</taxon>
        <taxon>Myomorpha</taxon>
        <taxon>Muroidea</taxon>
        <taxon>Cricetidae</taxon>
        <taxon>Neotominae</taxon>
        <taxon>Neotoma</taxon>
    </lineage>
</organism>
<dbReference type="STRING" id="56216.A0A1A6HNB0"/>
<protein>
    <submittedName>
        <fullName evidence="2">Uncharacterized protein</fullName>
    </submittedName>
</protein>
<dbReference type="OrthoDB" id="6260541at2759"/>
<feature type="compositionally biased region" description="Basic and acidic residues" evidence="1">
    <location>
        <begin position="242"/>
        <end position="255"/>
    </location>
</feature>
<evidence type="ECO:0000313" key="2">
    <source>
        <dbReference type="EMBL" id="OBS79756.1"/>
    </source>
</evidence>
<dbReference type="InterPro" id="IPR028842">
    <property type="entry name" value="Afadin"/>
</dbReference>
<dbReference type="Proteomes" id="UP000092124">
    <property type="component" value="Unassembled WGS sequence"/>
</dbReference>
<feature type="region of interest" description="Disordered" evidence="1">
    <location>
        <begin position="37"/>
        <end position="255"/>
    </location>
</feature>
<feature type="compositionally biased region" description="Polar residues" evidence="1">
    <location>
        <begin position="54"/>
        <end position="66"/>
    </location>
</feature>
<feature type="region of interest" description="Disordered" evidence="1">
    <location>
        <begin position="483"/>
        <end position="536"/>
    </location>
</feature>
<dbReference type="GO" id="GO:0005912">
    <property type="term" value="C:adherens junction"/>
    <property type="evidence" value="ECO:0007669"/>
    <property type="project" value="TreeGrafter"/>
</dbReference>
<dbReference type="AlphaFoldDB" id="A0A1A6HNB0"/>
<dbReference type="EMBL" id="LZPO01018101">
    <property type="protein sequence ID" value="OBS79756.1"/>
    <property type="molecule type" value="Genomic_DNA"/>
</dbReference>
<feature type="non-terminal residue" evidence="2">
    <location>
        <position position="1"/>
    </location>
</feature>
<feature type="compositionally biased region" description="Basic and acidic residues" evidence="1">
    <location>
        <begin position="216"/>
        <end position="232"/>
    </location>
</feature>
<feature type="compositionally biased region" description="Basic and acidic residues" evidence="1">
    <location>
        <begin position="135"/>
        <end position="169"/>
    </location>
</feature>
<dbReference type="GO" id="GO:0032880">
    <property type="term" value="P:regulation of protein localization"/>
    <property type="evidence" value="ECO:0007669"/>
    <property type="project" value="TreeGrafter"/>
</dbReference>
<feature type="compositionally biased region" description="Low complexity" evidence="1">
    <location>
        <begin position="38"/>
        <end position="47"/>
    </location>
</feature>
<feature type="compositionally biased region" description="Low complexity" evidence="1">
    <location>
        <begin position="74"/>
        <end position="85"/>
    </location>
</feature>
<gene>
    <name evidence="2" type="ORF">A6R68_22042</name>
</gene>
<reference evidence="2 3" key="1">
    <citation type="submission" date="2016-06" db="EMBL/GenBank/DDBJ databases">
        <title>The Draft Genome Sequence and Annotation of the Desert Woodrat Neotoma lepida.</title>
        <authorList>
            <person name="Campbell M."/>
            <person name="Oakeson K.F."/>
            <person name="Yandell M."/>
            <person name="Halpert J.R."/>
            <person name="Dearing D."/>
        </authorList>
    </citation>
    <scope>NUCLEOTIDE SEQUENCE [LARGE SCALE GENOMIC DNA]</scope>
    <source>
        <strain evidence="2">417</strain>
        <tissue evidence="2">Liver</tissue>
    </source>
</reference>
<feature type="compositionally biased region" description="Acidic residues" evidence="1">
    <location>
        <begin position="305"/>
        <end position="316"/>
    </location>
</feature>
<evidence type="ECO:0000256" key="1">
    <source>
        <dbReference type="SAM" id="MobiDB-lite"/>
    </source>
</evidence>
<feature type="compositionally biased region" description="Polar residues" evidence="1">
    <location>
        <begin position="172"/>
        <end position="186"/>
    </location>
</feature>
<accession>A0A1A6HNB0</accession>